<keyword evidence="2" id="KW-0472">Membrane</keyword>
<comment type="caution">
    <text evidence="3">The sequence shown here is derived from an EMBL/GenBank/DDBJ whole genome shotgun (WGS) entry which is preliminary data.</text>
</comment>
<feature type="compositionally biased region" description="Acidic residues" evidence="1">
    <location>
        <begin position="1547"/>
        <end position="1561"/>
    </location>
</feature>
<dbReference type="PANTHER" id="PTHR32085">
    <property type="entry name" value="PROTEIN CSF1"/>
    <property type="match status" value="1"/>
</dbReference>
<dbReference type="GO" id="GO:0016020">
    <property type="term" value="C:membrane"/>
    <property type="evidence" value="ECO:0007669"/>
    <property type="project" value="InterPro"/>
</dbReference>
<feature type="region of interest" description="Disordered" evidence="1">
    <location>
        <begin position="1508"/>
        <end position="1562"/>
    </location>
</feature>
<accession>A0A196SM45</accession>
<gene>
    <name evidence="3" type="ORF">AV274_0998</name>
</gene>
<reference evidence="3 4" key="1">
    <citation type="submission" date="2016-05" db="EMBL/GenBank/DDBJ databases">
        <title>Nuclear genome of Blastocystis sp. subtype 1 NandII.</title>
        <authorList>
            <person name="Gentekaki E."/>
            <person name="Curtis B."/>
            <person name="Stairs C."/>
            <person name="Eme L."/>
            <person name="Herman E."/>
            <person name="Klimes V."/>
            <person name="Arias M.C."/>
            <person name="Elias M."/>
            <person name="Hilliou F."/>
            <person name="Klute M."/>
            <person name="Malik S.-B."/>
            <person name="Pightling A."/>
            <person name="Rachubinski R."/>
            <person name="Salas D."/>
            <person name="Schlacht A."/>
            <person name="Suga H."/>
            <person name="Archibald J."/>
            <person name="Ball S.G."/>
            <person name="Clark G."/>
            <person name="Dacks J."/>
            <person name="Van Der Giezen M."/>
            <person name="Tsaousis A."/>
            <person name="Roger A."/>
        </authorList>
    </citation>
    <scope>NUCLEOTIDE SEQUENCE [LARGE SCALE GENOMIC DNA]</scope>
    <source>
        <strain evidence="4">ATCC 50177 / NandII</strain>
    </source>
</reference>
<evidence type="ECO:0000313" key="4">
    <source>
        <dbReference type="Proteomes" id="UP000078348"/>
    </source>
</evidence>
<dbReference type="STRING" id="478820.A0A196SM45"/>
<dbReference type="GO" id="GO:0006113">
    <property type="term" value="P:fermentation"/>
    <property type="evidence" value="ECO:0007669"/>
    <property type="project" value="InterPro"/>
</dbReference>
<organism evidence="3 4">
    <name type="scientific">Blastocystis sp. subtype 1 (strain ATCC 50177 / NandII)</name>
    <dbReference type="NCBI Taxonomy" id="478820"/>
    <lineage>
        <taxon>Eukaryota</taxon>
        <taxon>Sar</taxon>
        <taxon>Stramenopiles</taxon>
        <taxon>Bigyra</taxon>
        <taxon>Opalozoa</taxon>
        <taxon>Opalinata</taxon>
        <taxon>Blastocystidae</taxon>
        <taxon>Blastocystis</taxon>
    </lineage>
</organism>
<sequence length="3825" mass="429003">MEAQLLEATPTTNTYWWDAFEDFYFGGRYFPFGLSLLCLVYGLWILLILYLLPGILTWIFVKLVNLFLRDAELNIKYIYFYPLNGVIRLCQVKYCTKDYLFEVHELSVFFHIWGGLDKCLSIQAKGLEVFVYGNEEKYKQVDEMMKSYIAKKKAAEVDFNSLCHVQKKKNASTDHTGNGERRGFADVDRDDKVNVSMKDQRAPPPMNMKTTPYPFIYRLFHSFQVVVHSFNLYAGAPSEPFLLVVHSKRVMLSNLCTSCTKVLLSPLRNHQQNRGFDLYRIVASAECQGMKMRCLRHPSYQLHSETGGMASPPHVLNSVVHNVVGIKQVYKQMKTSIEELKNVIDLDVRGNKDNHRLYGHAEEGIEMTAVPKEKNSHKNEEKPSTSESDIVDAERVVITVMIDMPGMITTHNNQTHPQFDVHIAVEGNNTYYSNYSAVLCYGPFINNTLLNLFHYFMPVYYGAYPLYTPVVGAPREYLETRCTISINSNVLIRVPFQATTSEVITPENLLFDPVRAKEEVPDVVGAVSESHSKGYENKSLLLEVGKGATIVVTIPNILLKEADNVTAFRVRAANVNVLDPSYIHPIAKVEKLNVDYLMGYPLEFTGIYKTQMNVELGGVSLILYYNLVNMVVDLLGNFGFYGSTSYEYFCKSENMYCFSLSDVSVILPNTPNNVVNDVSLTDQYDQLHLDVSSAYVEVNAPVSHYKGNGCYSFNIVLGQHLSTDENYPILLSFKPHQLDPVGQIRNGQNTTHSTPFCGCESITLNGEYWYNGVISDDCQDSLYLTLNALFPRMVLYPEVIPTVIVLCDNILGVNLYTVTEKQFQEMQNSNRFVFYHKYFDDFRETKRNILTTFTTISCTNILIDFPNSLFVPVSMTFVPVSLSKRQSDVSVSQNKSTISLAVNSVDMDFSTSPSIFDMDLSTSDITLSIPSFNESSVLCENSIHIDPCHIHMKQLYNTYAFFPTITYYRKCIVDVGTVIGHVSSKALLRLAGDVDNWVFNFGVLGQKKDDCSSLGQLILSVSSLAVFTPVLTEDAVKAVSLVICYEEQYFKFGPFSDNITIPKKGSKMIVDMEANHSFSISSASSSVFLYLLLTTSSGLQRCAGVAKIDHPAFKVMTKEKENADDAESYSVLFFPSNLNDACANNPVASATVHCSHVVPMVPAEPSGAARYAQRTGSCVFNEGEVEDSPDVPDATTATTAADTSVQRYDQLFTKAVDMFAVLGNKSKNFGYIGSRDSLCSLERMNENYNYGIHFSYRFLVADIRVAIPSITLLVSFPSSLVPKVRARSPALATPINNCLFVSIPKQTLITYNTIITPSSRCRTVVNVPTVVVRVLKGVNYDLHSQRTKAEMERERGFVRLDGLQGIESAIGRLSVQRFLCVGELLCTVRIAIFDSTSSIHESGLQNAFITSVDRSRIVFQKNRGKPLDYHYTEYSMHYNLCSQLASRIRNFNGGVNTPGYNQLRQQFNAQFKQRDKDASAMLQSSPAEIARDLERKSSLISHLLESQEPLKLEETEEMRSVSGDSLESFSTVSGSEEEFESVGTSCESEEEEEKEEKEEEGVMSLMCGEWRVGMKEPSDGFVTPKAEIACTCVHPVLSDIWSTPEKEKAVDNRTNATLFEQLYCLTHTLFSEQGTTQRVSFASSQKKPSNVKNLTLFPTHTVLVNLDDDVSITLSSDMLQMVDEMVEELFSPETTLSLLERWSKQYLRGQIEEPRDKEQSYAFNVLSGLHPLSVAHKTNFIFTGSSIHLFYLTPLDCEPMCASEGPALQHHLLLFGLDINALMFLNRSIDEDFMNFVAKNKQVNQSSLLSFNQSASSQAPSEDGSSDSFNSSVVKMNGVSFSVRYRFVHSPNTDETPMKLLPLDSRVGMLRVCSKSSVVNSTAPFVGVEEEKPTQLLKFNMNVEKVNCVTNDEMMMHIVKVLLRDSEIVEEVVLKLKMRSACEKYQFSMLFFMLLQRMPQLKEQDDHPSSLDNDYDIFPSLITLPKYGWPVIISLYSLFILQTPTSAREAVCATQEVMTRILACVQQKNYCIDYVRVLSSILPLPADLQHLFDSFTSSDSISLRSLVLLSELSENKMNSQNREKKTNVDLSCHVSNILLEVNAKGSVILSIMNQFFSVDFSNNTLYSATKENNVLITNRGFNLVVRPAVIPFVHDLVMLGMEVQKQELFQNLTCSNETERPSFLSWCELRKWKLIQLYGLSYTRHHNGVFLTFDSSLIRKFYPVFSKSMRSLSRRKRNIHQQLEERPDDYSDSSDDSDQSVVYKSDTLGFSVPSLTTELKEEGKREKKAKVKANTLFQISLRDSLLSFASSDAKCDYMFQLCNKSSDFCFHMSPGPYLQLRHQYDTSKDFSTIVIDMRSSTVGLVTTTPTKETRFEEAENKLSVSLGSLSGYISVSETAIIPSLSVANACMTLPLFLSKFVSIQDLFMEYSNVVIHLLSCRAAKPSSHTAHHHSSSSLSFTNTIMGSSLFSQDHSSKQSLLQKGASKVRQIANSVKNSTPSKPVVSSTEPPKRALLFSLNLASTTLRIQITSSSFVSYIIHSLQMEFSQKALFLTIQKHELEVSKSTLSFTDRILTSPALPEVSLLLRFPDSTSPSSEIRPDLGSLPSDPSTVSLAGKASNQEASPTPILSKKVVLGSAGVPVSEKPSQMVIEVGFLKLDFTTKQVNSFIEIAVEALQSLTSIQTTEHYKRWLAILSQLRNNGTVSNAKPGNPKTASFYASYPYSVKEQAGTQLFTIPSNSDALVLQDPAEEAKKEAKNGWISLLVRMAGVEVNVRNVMMSETTVLTAGVEGVSLVSELREEAKMAVELKNVRFTVVVRQAQYMEKKETTFLSLLIPSTGVQFRGNASSNRMELTVQKPRVNLTESFQFPLLQMVNQLSLPRTEEKKKVTTEGLFVLRVNVTEMEAIFTTVESEAVSLLIRQLLFAQKSQTRTQIGVVPQQPFALPSADSAVQTSSTMLLSLFQTSVSVLPFVEKEQSDAARALTKLEIQEIVAKAKLQVNTEGELSSLTSINHLTLSAPSLVVTDSVAILINVILRQLHAPLPTPPQPSTTSEHTESPSSYALAEFELTAETREPKTIVLCSNASGAYNKVFEWWFPLLSLSLHYQQEVEQDPWYVASLSSFFDAGSFNFGIINFVGTVLDAIHFPAELPTEVQRHSSLDNSLPYLSQSTVLSENGAGKEPSLIFHIVCQIHFKSFLLLTDSASKDSPNAIQLRIDHPLLVSVGSYVVVNDDFSYTFTSLHASLDEIVVELNPLSPFLKTTISSVVGSLYFIPFDTPPNQWDFSSGYLNVNSVETTIVLSRLASSYEVFDELMHHINTLKLTRPPNPDKKQTEKKSLEEYGVHQFHVFATCNQTVVRVDLTKALPSIITLSMSQFLFRNAFDTAFCCYLTNQPYSGHTQNHLLLEFQKFVLSMKDSTQLELRKRHDKRVNWDIFVIGTSFAIHTSYKVLYSASNSETLLPCPNCSLSIEGVSTGRQIDKSPAFLIENKGIEMTVFYEQLDPVYVLQHLTLHHCHHINILLKDTRLVMNQTIFGTILDILLIPRNYVSQELYRIQCSSVNSSQSLSYQYSLNPDTAPAFNEAEEGIRSAIADAVMMIQIQSLDASIYRDVVDSIWSQFLIDGISFSYTQSPSNSLSSLRREFLLEIAEAQLNQIERTRQRDLGKNVLSIPGTRLKMMEVVTNGRKRVINIKQYLTEFDDVIRISTNYLDYVNLLDTFNKIVKEMKESDESNRAFAALLSSLALHEAQGTKQKPKPDVAVVFTYPDSDHFTFMPKIDFLGDMTPTLSQKTFPPLLMRSTNDYVVEVMGAMVTAIDKVLSILEQRNV</sequence>
<feature type="region of interest" description="Disordered" evidence="1">
    <location>
        <begin position="2241"/>
        <end position="2260"/>
    </location>
</feature>
<keyword evidence="2" id="KW-1133">Transmembrane helix</keyword>
<protein>
    <submittedName>
        <fullName evidence="3">Uncharacterized protein</fullName>
    </submittedName>
</protein>
<feature type="compositionally biased region" description="Basic and acidic residues" evidence="1">
    <location>
        <begin position="1508"/>
        <end position="1519"/>
    </location>
</feature>
<dbReference type="OrthoDB" id="10051416at2759"/>
<dbReference type="InterPro" id="IPR029636">
    <property type="entry name" value="Csf1"/>
</dbReference>
<name>A0A196SM45_BLAHN</name>
<keyword evidence="2" id="KW-0812">Transmembrane</keyword>
<evidence type="ECO:0000256" key="1">
    <source>
        <dbReference type="SAM" id="MobiDB-lite"/>
    </source>
</evidence>
<feature type="transmembrane region" description="Helical" evidence="2">
    <location>
        <begin position="32"/>
        <end position="61"/>
    </location>
</feature>
<evidence type="ECO:0000256" key="2">
    <source>
        <dbReference type="SAM" id="Phobius"/>
    </source>
</evidence>
<feature type="region of interest" description="Disordered" evidence="1">
    <location>
        <begin position="2593"/>
        <end position="2624"/>
    </location>
</feature>
<dbReference type="PANTHER" id="PTHR32085:SF3">
    <property type="entry name" value="PROTEIN CSF1"/>
    <property type="match status" value="1"/>
</dbReference>
<dbReference type="EMBL" id="LXWW01000037">
    <property type="protein sequence ID" value="OAO17287.1"/>
    <property type="molecule type" value="Genomic_DNA"/>
</dbReference>
<dbReference type="Proteomes" id="UP000078348">
    <property type="component" value="Unassembled WGS sequence"/>
</dbReference>
<proteinExistence type="predicted"/>
<evidence type="ECO:0000313" key="3">
    <source>
        <dbReference type="EMBL" id="OAO17287.1"/>
    </source>
</evidence>
<feature type="compositionally biased region" description="Polar residues" evidence="1">
    <location>
        <begin position="2608"/>
        <end position="2624"/>
    </location>
</feature>
<keyword evidence="4" id="KW-1185">Reference proteome</keyword>